<evidence type="ECO:0000259" key="2">
    <source>
        <dbReference type="PROSITE" id="PS50930"/>
    </source>
</evidence>
<organism evidence="3 4">
    <name type="scientific">Alteromonas salexigens</name>
    <dbReference type="NCBI Taxonomy" id="2982530"/>
    <lineage>
        <taxon>Bacteria</taxon>
        <taxon>Pseudomonadati</taxon>
        <taxon>Pseudomonadota</taxon>
        <taxon>Gammaproteobacteria</taxon>
        <taxon>Alteromonadales</taxon>
        <taxon>Alteromonadaceae</taxon>
        <taxon>Alteromonas/Salinimonas group</taxon>
        <taxon>Alteromonas</taxon>
    </lineage>
</organism>
<keyword evidence="4" id="KW-1185">Reference proteome</keyword>
<dbReference type="Pfam" id="PF04397">
    <property type="entry name" value="LytTR"/>
    <property type="match status" value="1"/>
</dbReference>
<dbReference type="EMBL" id="JAOTJC010000008">
    <property type="protein sequence ID" value="MCU7554837.1"/>
    <property type="molecule type" value="Genomic_DNA"/>
</dbReference>
<dbReference type="PROSITE" id="PS50930">
    <property type="entry name" value="HTH_LYTTR"/>
    <property type="match status" value="1"/>
</dbReference>
<proteinExistence type="predicted"/>
<dbReference type="InterPro" id="IPR007492">
    <property type="entry name" value="LytTR_DNA-bd_dom"/>
</dbReference>
<keyword evidence="1" id="KW-0902">Two-component regulatory system</keyword>
<dbReference type="InterPro" id="IPR046947">
    <property type="entry name" value="LytR-like"/>
</dbReference>
<dbReference type="PANTHER" id="PTHR37299">
    <property type="entry name" value="TRANSCRIPTIONAL REGULATOR-RELATED"/>
    <property type="match status" value="1"/>
</dbReference>
<sequence length="308" mass="34143">MLCHGQHALSDIRIKRAGLAGEHPDVVAAYVASVTGKGALQVVILSFGEAHGSGLYTELEQHPAVNAVHVCNDEYSAREVCSTSAPVVIFAPLSTMLSMRQQVPVGCRWVVMGESNDDALAAFSACASSFLPLPLTVDNIHRCMAQLLSETKRLQFRRQYQQVTEGLCRQFGVTPHALSAMLRRQCASRNEPGVVGLKSGSEWRCLHPHDIRWIEAAGDYMCVYTLGENHIVRSTLSDLLKKLDNTRFLRASRSVIANVDCVAEIETVTPSLHILHLDDGTQVKISRRCYIAHWQQRQKDDRAGQRSR</sequence>
<protein>
    <submittedName>
        <fullName evidence="3">LytTR family transcriptional regulator</fullName>
    </submittedName>
</protein>
<dbReference type="PANTHER" id="PTHR37299:SF1">
    <property type="entry name" value="STAGE 0 SPORULATION PROTEIN A HOMOLOG"/>
    <property type="match status" value="1"/>
</dbReference>
<dbReference type="SMART" id="SM00850">
    <property type="entry name" value="LytTR"/>
    <property type="match status" value="1"/>
</dbReference>
<dbReference type="Proteomes" id="UP001209257">
    <property type="component" value="Unassembled WGS sequence"/>
</dbReference>
<evidence type="ECO:0000313" key="3">
    <source>
        <dbReference type="EMBL" id="MCU7554837.1"/>
    </source>
</evidence>
<evidence type="ECO:0000313" key="4">
    <source>
        <dbReference type="Proteomes" id="UP001209257"/>
    </source>
</evidence>
<reference evidence="4" key="1">
    <citation type="submission" date="2023-07" db="EMBL/GenBank/DDBJ databases">
        <title>Study on multiphase classification of strain Alteromonas salexigens isolated from the Yellow Sea.</title>
        <authorList>
            <person name="Sun L."/>
        </authorList>
    </citation>
    <scope>NUCLEOTIDE SEQUENCE [LARGE SCALE GENOMIC DNA]</scope>
    <source>
        <strain evidence="4">ASW11-19</strain>
    </source>
</reference>
<dbReference type="Gene3D" id="2.40.50.1020">
    <property type="entry name" value="LytTr DNA-binding domain"/>
    <property type="match status" value="1"/>
</dbReference>
<comment type="caution">
    <text evidence="3">The sequence shown here is derived from an EMBL/GenBank/DDBJ whole genome shotgun (WGS) entry which is preliminary data.</text>
</comment>
<gene>
    <name evidence="3" type="ORF">OCL06_09525</name>
</gene>
<name>A0ABT2VPP8_9ALTE</name>
<evidence type="ECO:0000256" key="1">
    <source>
        <dbReference type="ARBA" id="ARBA00023012"/>
    </source>
</evidence>
<dbReference type="RefSeq" id="WP_262993909.1">
    <property type="nucleotide sequence ID" value="NZ_JAOTJC010000008.1"/>
</dbReference>
<feature type="domain" description="HTH LytTR-type" evidence="2">
    <location>
        <begin position="208"/>
        <end position="288"/>
    </location>
</feature>
<accession>A0ABT2VPP8</accession>